<dbReference type="EMBL" id="JBDPGJ010000003">
    <property type="protein sequence ID" value="MEX0406833.1"/>
    <property type="molecule type" value="Genomic_DNA"/>
</dbReference>
<dbReference type="Proteomes" id="UP001556692">
    <property type="component" value="Unassembled WGS sequence"/>
</dbReference>
<keyword evidence="2" id="KW-1185">Reference proteome</keyword>
<protein>
    <submittedName>
        <fullName evidence="1">Uncharacterized protein</fullName>
    </submittedName>
</protein>
<dbReference type="RefSeq" id="WP_367954714.1">
    <property type="nucleotide sequence ID" value="NZ_JBDPGJ010000003.1"/>
</dbReference>
<gene>
    <name evidence="1" type="ORF">ABGN05_14295</name>
</gene>
<accession>A0ABV3SJ95</accession>
<comment type="caution">
    <text evidence="1">The sequence shown here is derived from an EMBL/GenBank/DDBJ whole genome shotgun (WGS) entry which is preliminary data.</text>
</comment>
<proteinExistence type="predicted"/>
<organism evidence="1 2">
    <name type="scientific">Aquibium pacificus</name>
    <dbReference type="NCBI Taxonomy" id="3153579"/>
    <lineage>
        <taxon>Bacteria</taxon>
        <taxon>Pseudomonadati</taxon>
        <taxon>Pseudomonadota</taxon>
        <taxon>Alphaproteobacteria</taxon>
        <taxon>Hyphomicrobiales</taxon>
        <taxon>Phyllobacteriaceae</taxon>
        <taxon>Aquibium</taxon>
    </lineage>
</organism>
<evidence type="ECO:0000313" key="1">
    <source>
        <dbReference type="EMBL" id="MEX0406833.1"/>
    </source>
</evidence>
<dbReference type="InterPro" id="IPR011008">
    <property type="entry name" value="Dimeric_a/b-barrel"/>
</dbReference>
<sequence length="197" mass="21253">MNPKNGLLLVLVDPAPSLEEELNAWYDSEHLPERASLPGFVSARRFTSLGDGPQYAALYDLRDLGVLESSAYLAVSGANFSPWTRRVTALSQPVRITAQQVGGPVGPTGEAPRLLILKFRGTTSFDAAAIAGGLEANFAGRSTCRTWRVFEGVGPEPGFMLALVEFGGIHVPELDLEVFGPCARRIDMAASYRPYRG</sequence>
<name>A0ABV3SJ95_9HYPH</name>
<dbReference type="SUPFAM" id="SSF54909">
    <property type="entry name" value="Dimeric alpha+beta barrel"/>
    <property type="match status" value="1"/>
</dbReference>
<reference evidence="1 2" key="1">
    <citation type="submission" date="2024-05" db="EMBL/GenBank/DDBJ databases">
        <authorList>
            <person name="Jiang F."/>
        </authorList>
    </citation>
    <scope>NUCLEOTIDE SEQUENCE [LARGE SCALE GENOMIC DNA]</scope>
    <source>
        <strain evidence="1 2">LZ166</strain>
    </source>
</reference>
<evidence type="ECO:0000313" key="2">
    <source>
        <dbReference type="Proteomes" id="UP001556692"/>
    </source>
</evidence>